<dbReference type="Gene3D" id="1.10.10.60">
    <property type="entry name" value="Homeodomain-like"/>
    <property type="match status" value="3"/>
</dbReference>
<proteinExistence type="inferred from homology"/>
<feature type="region of interest" description="Disordered" evidence="17">
    <location>
        <begin position="190"/>
        <end position="219"/>
    </location>
</feature>
<evidence type="ECO:0000256" key="8">
    <source>
        <dbReference type="ARBA" id="ARBA00022782"/>
    </source>
</evidence>
<dbReference type="Gene3D" id="3.30.160.60">
    <property type="entry name" value="Classic Zinc Finger"/>
    <property type="match status" value="1"/>
</dbReference>
<evidence type="ECO:0000256" key="16">
    <source>
        <dbReference type="RuleBase" id="RU000682"/>
    </source>
</evidence>
<gene>
    <name evidence="19" type="ORF">Z043_119972</name>
</gene>
<keyword evidence="12 15" id="KW-0371">Homeobox</keyword>
<keyword evidence="7" id="KW-0863">Zinc-finger</keyword>
<evidence type="ECO:0000259" key="18">
    <source>
        <dbReference type="PROSITE" id="PS50071"/>
    </source>
</evidence>
<dbReference type="SMART" id="SM00389">
    <property type="entry name" value="HOX"/>
    <property type="match status" value="3"/>
</dbReference>
<dbReference type="PROSITE" id="PS50071">
    <property type="entry name" value="HOMEOBOX_2"/>
    <property type="match status" value="3"/>
</dbReference>
<evidence type="ECO:0000256" key="12">
    <source>
        <dbReference type="ARBA" id="ARBA00023155"/>
    </source>
</evidence>
<accession>A0A0P7WLK2</accession>
<reference evidence="19 20" key="1">
    <citation type="submission" date="2015-08" db="EMBL/GenBank/DDBJ databases">
        <title>The genome of the Asian arowana (Scleropages formosus).</title>
        <authorList>
            <person name="Tan M.H."/>
            <person name="Gan H.M."/>
            <person name="Croft L.J."/>
            <person name="Austin C.M."/>
        </authorList>
    </citation>
    <scope>NUCLEOTIDE SEQUENCE [LARGE SCALE GENOMIC DNA]</scope>
    <source>
        <strain evidence="19">Aro1</strain>
    </source>
</reference>
<comment type="subcellular location">
    <subcellularLocation>
        <location evidence="1 15 16">Nucleus</location>
    </subcellularLocation>
</comment>
<keyword evidence="9" id="KW-0862">Zinc</keyword>
<evidence type="ECO:0000256" key="5">
    <source>
        <dbReference type="ARBA" id="ARBA00022723"/>
    </source>
</evidence>
<feature type="DNA-binding region" description="Homeobox" evidence="15">
    <location>
        <begin position="445"/>
        <end position="494"/>
    </location>
</feature>
<evidence type="ECO:0000256" key="7">
    <source>
        <dbReference type="ARBA" id="ARBA00022771"/>
    </source>
</evidence>
<feature type="compositionally biased region" description="Polar residues" evidence="17">
    <location>
        <begin position="651"/>
        <end position="669"/>
    </location>
</feature>
<keyword evidence="4" id="KW-0597">Phosphoprotein</keyword>
<feature type="domain" description="Homeobox" evidence="18">
    <location>
        <begin position="443"/>
        <end position="493"/>
    </location>
</feature>
<keyword evidence="6" id="KW-0677">Repeat</keyword>
<keyword evidence="8" id="KW-0221">Differentiation</keyword>
<protein>
    <submittedName>
        <fullName evidence="19">Zinc fingers and homeoboxes protein 3-like</fullName>
    </submittedName>
</protein>
<dbReference type="InterPro" id="IPR041057">
    <property type="entry name" value="ZHX_Znf_C2H2"/>
</dbReference>
<dbReference type="GO" id="GO:0000981">
    <property type="term" value="F:DNA-binding transcription factor activity, RNA polymerase II-specific"/>
    <property type="evidence" value="ECO:0007669"/>
    <property type="project" value="TreeGrafter"/>
</dbReference>
<dbReference type="InterPro" id="IPR001356">
    <property type="entry name" value="HD"/>
</dbReference>
<evidence type="ECO:0000256" key="11">
    <source>
        <dbReference type="ARBA" id="ARBA00023125"/>
    </source>
</evidence>
<dbReference type="GO" id="GO:0030154">
    <property type="term" value="P:cell differentiation"/>
    <property type="evidence" value="ECO:0007669"/>
    <property type="project" value="UniProtKB-KW"/>
</dbReference>
<keyword evidence="11 15" id="KW-0238">DNA-binding</keyword>
<name>A0A0P7WLK2_SCLFO</name>
<feature type="non-terminal residue" evidence="19">
    <location>
        <position position="835"/>
    </location>
</feature>
<dbReference type="Pfam" id="PF18387">
    <property type="entry name" value="zf_C2H2_ZHX"/>
    <property type="match status" value="1"/>
</dbReference>
<keyword evidence="14 15" id="KW-0539">Nucleus</keyword>
<dbReference type="InterPro" id="IPR009057">
    <property type="entry name" value="Homeodomain-like_sf"/>
</dbReference>
<organism evidence="19 20">
    <name type="scientific">Scleropages formosus</name>
    <name type="common">Asian bonytongue</name>
    <name type="synonym">Osteoglossum formosum</name>
    <dbReference type="NCBI Taxonomy" id="113540"/>
    <lineage>
        <taxon>Eukaryota</taxon>
        <taxon>Metazoa</taxon>
        <taxon>Chordata</taxon>
        <taxon>Craniata</taxon>
        <taxon>Vertebrata</taxon>
        <taxon>Euteleostomi</taxon>
        <taxon>Actinopterygii</taxon>
        <taxon>Neopterygii</taxon>
        <taxon>Teleostei</taxon>
        <taxon>Osteoglossocephala</taxon>
        <taxon>Osteoglossomorpha</taxon>
        <taxon>Osteoglossiformes</taxon>
        <taxon>Osteoglossidae</taxon>
        <taxon>Scleropages</taxon>
    </lineage>
</organism>
<dbReference type="PANTHER" id="PTHR15467:SF6">
    <property type="entry name" value="ZINC FINGERS AND HOMEOBOXES PROTEIN 3"/>
    <property type="match status" value="1"/>
</dbReference>
<dbReference type="GO" id="GO:0003677">
    <property type="term" value="F:DNA binding"/>
    <property type="evidence" value="ECO:0007669"/>
    <property type="project" value="UniProtKB-UniRule"/>
</dbReference>
<keyword evidence="13" id="KW-0804">Transcription</keyword>
<evidence type="ECO:0000256" key="4">
    <source>
        <dbReference type="ARBA" id="ARBA00022553"/>
    </source>
</evidence>
<feature type="compositionally biased region" description="Basic and acidic residues" evidence="17">
    <location>
        <begin position="550"/>
        <end position="572"/>
    </location>
</feature>
<dbReference type="Proteomes" id="UP000034805">
    <property type="component" value="Unassembled WGS sequence"/>
</dbReference>
<keyword evidence="3" id="KW-0678">Repressor</keyword>
<dbReference type="SUPFAM" id="SSF57667">
    <property type="entry name" value="beta-beta-alpha zinc fingers"/>
    <property type="match status" value="1"/>
</dbReference>
<comment type="similarity">
    <text evidence="2">Belongs to the ZHX family.</text>
</comment>
<evidence type="ECO:0000256" key="10">
    <source>
        <dbReference type="ARBA" id="ARBA00023015"/>
    </source>
</evidence>
<dbReference type="AlphaFoldDB" id="A0A0P7WLK2"/>
<evidence type="ECO:0000256" key="3">
    <source>
        <dbReference type="ARBA" id="ARBA00022491"/>
    </source>
</evidence>
<keyword evidence="10" id="KW-0805">Transcription regulation</keyword>
<feature type="region of interest" description="Disordered" evidence="17">
    <location>
        <begin position="503"/>
        <end position="626"/>
    </location>
</feature>
<feature type="domain" description="Homeobox" evidence="18">
    <location>
        <begin position="308"/>
        <end position="351"/>
    </location>
</feature>
<dbReference type="GO" id="GO:0008270">
    <property type="term" value="F:zinc ion binding"/>
    <property type="evidence" value="ECO:0007669"/>
    <property type="project" value="UniProtKB-KW"/>
</dbReference>
<feature type="DNA-binding region" description="Homeobox" evidence="15">
    <location>
        <begin position="667"/>
        <end position="726"/>
    </location>
</feature>
<evidence type="ECO:0000256" key="17">
    <source>
        <dbReference type="SAM" id="MobiDB-lite"/>
    </source>
</evidence>
<dbReference type="Pfam" id="PF00046">
    <property type="entry name" value="Homeodomain"/>
    <property type="match status" value="2"/>
</dbReference>
<sequence length="835" mass="91881">MASKRKSTIPCMIPKKLMSVQEGQGAKAKTLPVLAEDKGVISAVQETNERGRDLKEGSKISSPEGVKIQNEGDAYGCQPCHFKTRDLNIFLDHVYSCHPDFRAEPSFHCLDCGVATRKFEGLALHNARAHPSSAATTLQLRKRDWKLTVEQKLVNGGGSAESEISISKTPIMKTLRGKGEHKRIVVSHVTDEPSPAAGNEAEGKDPSVAPPSATTMNSNAAGRAALPSTVPIVNGSPALSVLKVPVAQVLQNCTFLQQSVPTEVPTLQSSSFTHSSSSTSDSKNLPKVMIPLSSIPTYAAAMDTSSFLKTSFSKFPYPTKAELCYLTVVTNYPEEQIKIWFTAQRLKQGISWSPEEIEESRRKMFNTIIQEPNSQPIATHQQLQPHHRPTHRSHRPAQVAVTIRPSAAGTTGTTHILKDNFGGKGGFIASQPMTSNGIQSKKSQEQLGALKQSFFRSQFPEQEEVERLTRITGLTVREVRKWFSDRRYHNRNLKGLRASGILGKGPALDFVDSPTSAESPKASQSSPSPPPALSPQNRLTSQQESDDCLIEPHEKDTLERKMEGGDFDKEVDVSNNGKDTSTKEEEGCEGQVPSPGTSWQQCFKEDCEEEEDPMSNLPDPKPKINPIKINLKRLKVTEACSKQGLEDSQQDMDSQSPKTSSLSVSTCTPTRGKKTPEQMHLLKQVFARTQWPSSEQYDQLVVLTGLPRPEVVRWFGDSRYVFKNGQLKWLESYQNTIEMEVEEEKLKMAKSEDARAQDQPLALPSRLEVRGLAGSQKEHILHGSSATPLLPNGDKETETQKDQAIATEGLPPPNDEAALETKGQSTLNKPREAPS</sequence>
<evidence type="ECO:0000256" key="1">
    <source>
        <dbReference type="ARBA" id="ARBA00004123"/>
    </source>
</evidence>
<evidence type="ECO:0000256" key="15">
    <source>
        <dbReference type="PROSITE-ProRule" id="PRU00108"/>
    </source>
</evidence>
<evidence type="ECO:0000256" key="13">
    <source>
        <dbReference type="ARBA" id="ARBA00023163"/>
    </source>
</evidence>
<evidence type="ECO:0000256" key="6">
    <source>
        <dbReference type="ARBA" id="ARBA00022737"/>
    </source>
</evidence>
<dbReference type="GO" id="GO:0005634">
    <property type="term" value="C:nucleus"/>
    <property type="evidence" value="ECO:0007669"/>
    <property type="project" value="UniProtKB-SubCell"/>
</dbReference>
<feature type="region of interest" description="Disordered" evidence="17">
    <location>
        <begin position="643"/>
        <end position="675"/>
    </location>
</feature>
<dbReference type="FunFam" id="1.10.10.60:FF:000062">
    <property type="entry name" value="zinc fingers and homeoboxes protein 3"/>
    <property type="match status" value="1"/>
</dbReference>
<evidence type="ECO:0000256" key="2">
    <source>
        <dbReference type="ARBA" id="ARBA00007440"/>
    </source>
</evidence>
<dbReference type="STRING" id="113540.ENSSFOP00015032812"/>
<evidence type="ECO:0000313" key="20">
    <source>
        <dbReference type="Proteomes" id="UP000034805"/>
    </source>
</evidence>
<keyword evidence="5" id="KW-0479">Metal-binding</keyword>
<dbReference type="SUPFAM" id="SSF46689">
    <property type="entry name" value="Homeodomain-like"/>
    <property type="match status" value="3"/>
</dbReference>
<dbReference type="FunFam" id="1.10.10.60:FF:000133">
    <property type="entry name" value="zinc fingers and homeoboxes protein 3"/>
    <property type="match status" value="1"/>
</dbReference>
<feature type="compositionally biased region" description="Low complexity" evidence="17">
    <location>
        <begin position="516"/>
        <end position="526"/>
    </location>
</feature>
<comment type="caution">
    <text evidence="19">The sequence shown here is derived from an EMBL/GenBank/DDBJ whole genome shotgun (WGS) entry which is preliminary data.</text>
</comment>
<feature type="domain" description="Homeobox" evidence="18">
    <location>
        <begin position="665"/>
        <end position="725"/>
    </location>
</feature>
<evidence type="ECO:0000256" key="9">
    <source>
        <dbReference type="ARBA" id="ARBA00022833"/>
    </source>
</evidence>
<dbReference type="InterPro" id="IPR036236">
    <property type="entry name" value="Znf_C2H2_sf"/>
</dbReference>
<feature type="DNA-binding region" description="Homeobox" evidence="15">
    <location>
        <begin position="310"/>
        <end position="352"/>
    </location>
</feature>
<dbReference type="EMBL" id="JARO02009210">
    <property type="protein sequence ID" value="KPP61883.1"/>
    <property type="molecule type" value="Genomic_DNA"/>
</dbReference>
<dbReference type="CDD" id="cd00086">
    <property type="entry name" value="homeodomain"/>
    <property type="match status" value="3"/>
</dbReference>
<feature type="region of interest" description="Disordered" evidence="17">
    <location>
        <begin position="776"/>
        <end position="835"/>
    </location>
</feature>
<evidence type="ECO:0000256" key="14">
    <source>
        <dbReference type="ARBA" id="ARBA00023242"/>
    </source>
</evidence>
<evidence type="ECO:0000313" key="19">
    <source>
        <dbReference type="EMBL" id="KPP61883.1"/>
    </source>
</evidence>
<dbReference type="PANTHER" id="PTHR15467">
    <property type="entry name" value="ZINC-FINGERS AND HOMEOBOXES RELATED"/>
    <property type="match status" value="1"/>
</dbReference>